<comment type="subcellular location">
    <subcellularLocation>
        <location evidence="1">Cell envelope</location>
    </subcellularLocation>
</comment>
<accession>A0A1L5F4X9</accession>
<sequence length="326" mass="34467">MKGLTLSCLVAAILLSGCSSVTSTSTITSKTTNTIKQSTNTQFLMGGKIATNEEADVTAKVSAKVSEISVDLGSKVNEGDVIIRLDSTDLQGQVDQAQAALNTAKANLANAQNSTRPEQIAQAQASLSSASQSYETTKKNYNRVQSLLNEGAATQQELDTANQQLSAAEAQYKTAQEQLNMLNNGPTKSSIDVYQAQITQAQAALKTAQTSLNNAIITAPISGIVNARNINLGDVASTDKVLVSIINTNNLYVNAYAPADIISKISEGQSVIAKVSEIPDKEFHGKIAVINSTLNSQSRDILVKVTLTDKDTNLKPGMFAEIGLDK</sequence>
<keyword evidence="3 4" id="KW-0175">Coiled coil</keyword>
<dbReference type="InterPro" id="IPR050465">
    <property type="entry name" value="UPF0194_transport"/>
</dbReference>
<feature type="signal peptide" evidence="6">
    <location>
        <begin position="1"/>
        <end position="23"/>
    </location>
</feature>
<dbReference type="Gene3D" id="2.40.30.170">
    <property type="match status" value="1"/>
</dbReference>
<evidence type="ECO:0000256" key="3">
    <source>
        <dbReference type="ARBA" id="ARBA00023054"/>
    </source>
</evidence>
<evidence type="ECO:0000259" key="8">
    <source>
        <dbReference type="Pfam" id="PF25954"/>
    </source>
</evidence>
<feature type="compositionally biased region" description="Low complexity" evidence="5">
    <location>
        <begin position="111"/>
        <end position="133"/>
    </location>
</feature>
<dbReference type="GO" id="GO:0030313">
    <property type="term" value="C:cell envelope"/>
    <property type="evidence" value="ECO:0007669"/>
    <property type="project" value="UniProtKB-SubCell"/>
</dbReference>
<dbReference type="OrthoDB" id="9810430at2"/>
<keyword evidence="6" id="KW-0732">Signal</keyword>
<organism evidence="9 10">
    <name type="scientific">Clostridium kluyveri</name>
    <dbReference type="NCBI Taxonomy" id="1534"/>
    <lineage>
        <taxon>Bacteria</taxon>
        <taxon>Bacillati</taxon>
        <taxon>Bacillota</taxon>
        <taxon>Clostridia</taxon>
        <taxon>Eubacteriales</taxon>
        <taxon>Clostridiaceae</taxon>
        <taxon>Clostridium</taxon>
    </lineage>
</organism>
<evidence type="ECO:0000313" key="9">
    <source>
        <dbReference type="EMBL" id="APM38027.1"/>
    </source>
</evidence>
<evidence type="ECO:0000256" key="4">
    <source>
        <dbReference type="SAM" id="Coils"/>
    </source>
</evidence>
<dbReference type="PANTHER" id="PTHR32347:SF23">
    <property type="entry name" value="BLL5650 PROTEIN"/>
    <property type="match status" value="1"/>
</dbReference>
<dbReference type="EMBL" id="CP018335">
    <property type="protein sequence ID" value="APM38027.1"/>
    <property type="molecule type" value="Genomic_DNA"/>
</dbReference>
<protein>
    <submittedName>
        <fullName evidence="9">Efflux transporter periplasmic adaptor subunit</fullName>
    </submittedName>
</protein>
<dbReference type="Pfam" id="PF25881">
    <property type="entry name" value="HH_YBHG"/>
    <property type="match status" value="1"/>
</dbReference>
<dbReference type="InterPro" id="IPR059052">
    <property type="entry name" value="HH_YbhG-like"/>
</dbReference>
<evidence type="ECO:0000256" key="6">
    <source>
        <dbReference type="SAM" id="SignalP"/>
    </source>
</evidence>
<evidence type="ECO:0000313" key="10">
    <source>
        <dbReference type="Proteomes" id="UP000184604"/>
    </source>
</evidence>
<comment type="similarity">
    <text evidence="2">Belongs to the membrane fusion protein (MFP) (TC 8.A.1) family.</text>
</comment>
<dbReference type="SUPFAM" id="SSF111369">
    <property type="entry name" value="HlyD-like secretion proteins"/>
    <property type="match status" value="2"/>
</dbReference>
<evidence type="ECO:0000256" key="2">
    <source>
        <dbReference type="ARBA" id="ARBA00009477"/>
    </source>
</evidence>
<evidence type="ECO:0000256" key="5">
    <source>
        <dbReference type="SAM" id="MobiDB-lite"/>
    </source>
</evidence>
<dbReference type="PANTHER" id="PTHR32347">
    <property type="entry name" value="EFFLUX SYSTEM COMPONENT YKNX-RELATED"/>
    <property type="match status" value="1"/>
</dbReference>
<feature type="domain" description="YbhG-like alpha-helical hairpin" evidence="7">
    <location>
        <begin position="85"/>
        <end position="214"/>
    </location>
</feature>
<dbReference type="Gene3D" id="2.40.50.100">
    <property type="match status" value="1"/>
</dbReference>
<evidence type="ECO:0000256" key="1">
    <source>
        <dbReference type="ARBA" id="ARBA00004196"/>
    </source>
</evidence>
<dbReference type="AlphaFoldDB" id="A0A1L5F4X9"/>
<gene>
    <name evidence="9" type="ORF">BS101_04410</name>
</gene>
<dbReference type="Pfam" id="PF25954">
    <property type="entry name" value="Beta-barrel_RND_2"/>
    <property type="match status" value="1"/>
</dbReference>
<dbReference type="Gene3D" id="1.10.287.470">
    <property type="entry name" value="Helix hairpin bin"/>
    <property type="match status" value="2"/>
</dbReference>
<feature type="domain" description="CusB-like beta-barrel" evidence="8">
    <location>
        <begin position="252"/>
        <end position="324"/>
    </location>
</feature>
<reference evidence="9 10" key="1">
    <citation type="submission" date="2016-12" db="EMBL/GenBank/DDBJ databases">
        <title>Complete genome sequence of Clostridium kluyveri JZZ isolated from the pit mud of a Chinese flavor liquor-making factory.</title>
        <authorList>
            <person name="Wang Y."/>
        </authorList>
    </citation>
    <scope>NUCLEOTIDE SEQUENCE [LARGE SCALE GENOMIC DNA]</scope>
    <source>
        <strain evidence="9 10">JZZ</strain>
    </source>
</reference>
<dbReference type="Proteomes" id="UP000184604">
    <property type="component" value="Chromosome"/>
</dbReference>
<name>A0A1L5F4X9_CLOKL</name>
<dbReference type="RefSeq" id="WP_073537723.1">
    <property type="nucleotide sequence ID" value="NZ_CP018335.1"/>
</dbReference>
<evidence type="ECO:0000259" key="7">
    <source>
        <dbReference type="Pfam" id="PF25881"/>
    </source>
</evidence>
<feature type="region of interest" description="Disordered" evidence="5">
    <location>
        <begin position="111"/>
        <end position="134"/>
    </location>
</feature>
<proteinExistence type="inferred from homology"/>
<feature type="coiled-coil region" evidence="4">
    <location>
        <begin position="144"/>
        <end position="211"/>
    </location>
</feature>
<dbReference type="FunFam" id="2.40.30.170:FF:000010">
    <property type="entry name" value="Efflux RND transporter periplasmic adaptor subunit"/>
    <property type="match status" value="1"/>
</dbReference>
<dbReference type="InterPro" id="IPR058792">
    <property type="entry name" value="Beta-barrel_RND_2"/>
</dbReference>
<dbReference type="PROSITE" id="PS51257">
    <property type="entry name" value="PROKAR_LIPOPROTEIN"/>
    <property type="match status" value="1"/>
</dbReference>
<feature type="chain" id="PRO_5039531901" evidence="6">
    <location>
        <begin position="24"/>
        <end position="326"/>
    </location>
</feature>